<evidence type="ECO:0000256" key="4">
    <source>
        <dbReference type="ARBA" id="ARBA00022737"/>
    </source>
</evidence>
<feature type="transmembrane region" description="Helical" evidence="7">
    <location>
        <begin position="180"/>
        <end position="199"/>
    </location>
</feature>
<dbReference type="EMBL" id="FNUY01000001">
    <property type="protein sequence ID" value="SEF63919.1"/>
    <property type="molecule type" value="Genomic_DNA"/>
</dbReference>
<dbReference type="GO" id="GO:0005886">
    <property type="term" value="C:plasma membrane"/>
    <property type="evidence" value="ECO:0007669"/>
    <property type="project" value="TreeGrafter"/>
</dbReference>
<evidence type="ECO:0000256" key="3">
    <source>
        <dbReference type="ARBA" id="ARBA00022692"/>
    </source>
</evidence>
<dbReference type="Pfam" id="PF03600">
    <property type="entry name" value="CitMHS"/>
    <property type="match status" value="1"/>
</dbReference>
<dbReference type="InterPro" id="IPR051679">
    <property type="entry name" value="DASS-Related_Transporters"/>
</dbReference>
<evidence type="ECO:0000313" key="10">
    <source>
        <dbReference type="Proteomes" id="UP000236743"/>
    </source>
</evidence>
<feature type="transmembrane region" description="Helical" evidence="7">
    <location>
        <begin position="134"/>
        <end position="160"/>
    </location>
</feature>
<keyword evidence="6 7" id="KW-0472">Membrane</keyword>
<feature type="transmembrane region" description="Helical" evidence="7">
    <location>
        <begin position="7"/>
        <end position="24"/>
    </location>
</feature>
<dbReference type="RefSeq" id="WP_103871044.1">
    <property type="nucleotide sequence ID" value="NZ_FNUY01000001.1"/>
</dbReference>
<keyword evidence="3 7" id="KW-0812">Transmembrane</keyword>
<dbReference type="InterPro" id="IPR036721">
    <property type="entry name" value="RCK_C_sf"/>
</dbReference>
<protein>
    <submittedName>
        <fullName evidence="9">Di-and tricarboxylate transporter</fullName>
    </submittedName>
</protein>
<sequence length="592" mass="61984">MNQPQLLSILLVAGMMGAFLWGRIRYDIVAMLALLLAVALGLVPAADAFKGFSDDIVIIVGSALVLSAAVARSRVIERLFSKLGSGLASTQLQVTLLVVVVAVMSAIIKNIGALAMMLPIAYQLARKGGKSPSVFLMPMAFASLLGGIVTLVGTSPNVIVARVRQELGGEPFGMFDFTPVGIVVALAGCAFLSVAYRLLPSDRRGAVSLDQAIDIKDYLTEASVHEKSALAGKTVADLKTISGGGVEIASILRDKRRVQAPLPDAVLRVGDTLLLRGDAAVLERVVAEGGLHLTGKDRPTQKDDALDPDQIAEAIIGPDSVLIGQSAGDMGLHARFGVNMIAISRSGERFGQRLRDIRLRAGDIVVIQGDEKLLPEKLGELGLLPLADRLVPLGSTRRVVLTLTITLAAIIALAAGLAPVPLVFFAAAVLLIACRCLPLREAYQSIDAPILLMLAALIPVSDSLRTTGTTELFAAWLATIGGGLPGWAAVSLILVAAMAVTPFLNNAATVLVMAPIGAGFATKLGYNPDAFLMAVAIGAACDFLTPIGHQCNTLVMGPGGYRFSDYARLGAPLSLLVLLLAVPMILLVWPLR</sequence>
<feature type="transmembrane region" description="Helical" evidence="7">
    <location>
        <begin position="399"/>
        <end position="430"/>
    </location>
</feature>
<dbReference type="PANTHER" id="PTHR43652">
    <property type="entry name" value="BASIC AMINO ACID ANTIPORTER YFCC-RELATED"/>
    <property type="match status" value="1"/>
</dbReference>
<accession>A0A1H5TMC7</accession>
<feature type="transmembrane region" description="Helical" evidence="7">
    <location>
        <begin position="96"/>
        <end position="122"/>
    </location>
</feature>
<feature type="domain" description="RCK C-terminal" evidence="8">
    <location>
        <begin position="207"/>
        <end position="291"/>
    </location>
</feature>
<dbReference type="PANTHER" id="PTHR43652:SF2">
    <property type="entry name" value="BASIC AMINO ACID ANTIPORTER YFCC-RELATED"/>
    <property type="match status" value="1"/>
</dbReference>
<dbReference type="GO" id="GO:0006813">
    <property type="term" value="P:potassium ion transport"/>
    <property type="evidence" value="ECO:0007669"/>
    <property type="project" value="InterPro"/>
</dbReference>
<reference evidence="9 10" key="1">
    <citation type="submission" date="2016-10" db="EMBL/GenBank/DDBJ databases">
        <authorList>
            <person name="de Groot N.N."/>
        </authorList>
    </citation>
    <scope>NUCLEOTIDE SEQUENCE [LARGE SCALE GENOMIC DNA]</scope>
    <source>
        <strain evidence="9 10">DSM 26656</strain>
    </source>
</reference>
<dbReference type="Gene3D" id="3.30.70.1450">
    <property type="entry name" value="Regulator of K+ conductance, C-terminal domain"/>
    <property type="match status" value="2"/>
</dbReference>
<feature type="domain" description="RCK C-terminal" evidence="8">
    <location>
        <begin position="299"/>
        <end position="384"/>
    </location>
</feature>
<dbReference type="InterPro" id="IPR006037">
    <property type="entry name" value="RCK_C"/>
</dbReference>
<evidence type="ECO:0000256" key="2">
    <source>
        <dbReference type="ARBA" id="ARBA00022448"/>
    </source>
</evidence>
<organism evidence="9 10">
    <name type="scientific">Bosea lathyri</name>
    <dbReference type="NCBI Taxonomy" id="1036778"/>
    <lineage>
        <taxon>Bacteria</taxon>
        <taxon>Pseudomonadati</taxon>
        <taxon>Pseudomonadota</taxon>
        <taxon>Alphaproteobacteria</taxon>
        <taxon>Hyphomicrobiales</taxon>
        <taxon>Boseaceae</taxon>
        <taxon>Bosea</taxon>
    </lineage>
</organism>
<keyword evidence="10" id="KW-1185">Reference proteome</keyword>
<evidence type="ECO:0000259" key="8">
    <source>
        <dbReference type="PROSITE" id="PS51202"/>
    </source>
</evidence>
<comment type="subcellular location">
    <subcellularLocation>
        <location evidence="1">Membrane</location>
        <topology evidence="1">Multi-pass membrane protein</topology>
    </subcellularLocation>
</comment>
<feature type="transmembrane region" description="Helical" evidence="7">
    <location>
        <begin position="503"/>
        <end position="521"/>
    </location>
</feature>
<evidence type="ECO:0000256" key="1">
    <source>
        <dbReference type="ARBA" id="ARBA00004141"/>
    </source>
</evidence>
<feature type="transmembrane region" description="Helical" evidence="7">
    <location>
        <begin position="30"/>
        <end position="49"/>
    </location>
</feature>
<proteinExistence type="predicted"/>
<gene>
    <name evidence="9" type="ORF">SAMN04488115_101711</name>
</gene>
<evidence type="ECO:0000313" key="9">
    <source>
        <dbReference type="EMBL" id="SEF63919.1"/>
    </source>
</evidence>
<dbReference type="GO" id="GO:0008324">
    <property type="term" value="F:monoatomic cation transmembrane transporter activity"/>
    <property type="evidence" value="ECO:0007669"/>
    <property type="project" value="InterPro"/>
</dbReference>
<feature type="transmembrane region" description="Helical" evidence="7">
    <location>
        <begin position="569"/>
        <end position="589"/>
    </location>
</feature>
<dbReference type="PROSITE" id="PS51202">
    <property type="entry name" value="RCK_C"/>
    <property type="match status" value="2"/>
</dbReference>
<dbReference type="Pfam" id="PF02080">
    <property type="entry name" value="TrkA_C"/>
    <property type="match status" value="2"/>
</dbReference>
<evidence type="ECO:0000256" key="7">
    <source>
        <dbReference type="SAM" id="Phobius"/>
    </source>
</evidence>
<keyword evidence="4" id="KW-0677">Repeat</keyword>
<feature type="transmembrane region" description="Helical" evidence="7">
    <location>
        <begin position="530"/>
        <end position="549"/>
    </location>
</feature>
<keyword evidence="5 7" id="KW-1133">Transmembrane helix</keyword>
<dbReference type="InterPro" id="IPR004680">
    <property type="entry name" value="Cit_transptr-like_dom"/>
</dbReference>
<evidence type="ECO:0000256" key="6">
    <source>
        <dbReference type="ARBA" id="ARBA00023136"/>
    </source>
</evidence>
<name>A0A1H5TMC7_9HYPH</name>
<dbReference type="SUPFAM" id="SSF116726">
    <property type="entry name" value="TrkA C-terminal domain-like"/>
    <property type="match status" value="2"/>
</dbReference>
<feature type="transmembrane region" description="Helical" evidence="7">
    <location>
        <begin position="472"/>
        <end position="497"/>
    </location>
</feature>
<dbReference type="OrthoDB" id="9809303at2"/>
<feature type="transmembrane region" description="Helical" evidence="7">
    <location>
        <begin position="56"/>
        <end position="76"/>
    </location>
</feature>
<evidence type="ECO:0000256" key="5">
    <source>
        <dbReference type="ARBA" id="ARBA00022989"/>
    </source>
</evidence>
<dbReference type="AlphaFoldDB" id="A0A1H5TMC7"/>
<dbReference type="Proteomes" id="UP000236743">
    <property type="component" value="Unassembled WGS sequence"/>
</dbReference>
<keyword evidence="2" id="KW-0813">Transport</keyword>